<accession>A0A918VSN2</accession>
<evidence type="ECO:0000313" key="11">
    <source>
        <dbReference type="Proteomes" id="UP000646579"/>
    </source>
</evidence>
<evidence type="ECO:0000256" key="2">
    <source>
        <dbReference type="ARBA" id="ARBA00008520"/>
    </source>
</evidence>
<evidence type="ECO:0000256" key="1">
    <source>
        <dbReference type="ARBA" id="ARBA00004418"/>
    </source>
</evidence>
<evidence type="ECO:0000313" key="10">
    <source>
        <dbReference type="EMBL" id="GHA20720.1"/>
    </source>
</evidence>
<reference evidence="10" key="2">
    <citation type="submission" date="2020-09" db="EMBL/GenBank/DDBJ databases">
        <authorList>
            <person name="Sun Q."/>
            <person name="Kim S."/>
        </authorList>
    </citation>
    <scope>NUCLEOTIDE SEQUENCE</scope>
    <source>
        <strain evidence="10">KCTC 32437</strain>
    </source>
</reference>
<dbReference type="InterPro" id="IPR050490">
    <property type="entry name" value="Bact_solute-bd_prot1"/>
</dbReference>
<keyword evidence="5" id="KW-0813">Transport</keyword>
<evidence type="ECO:0000256" key="9">
    <source>
        <dbReference type="SAM" id="SignalP"/>
    </source>
</evidence>
<keyword evidence="6 9" id="KW-0732">Signal</keyword>
<dbReference type="SUPFAM" id="SSF53850">
    <property type="entry name" value="Periplasmic binding protein-like II"/>
    <property type="match status" value="1"/>
</dbReference>
<organism evidence="10 11">
    <name type="scientific">Devosia pacifica</name>
    <dbReference type="NCBI Taxonomy" id="1335967"/>
    <lineage>
        <taxon>Bacteria</taxon>
        <taxon>Pseudomonadati</taxon>
        <taxon>Pseudomonadota</taxon>
        <taxon>Alphaproteobacteria</taxon>
        <taxon>Hyphomicrobiales</taxon>
        <taxon>Devosiaceae</taxon>
        <taxon>Devosia</taxon>
    </lineage>
</organism>
<comment type="subunit">
    <text evidence="3">The complex is composed of two ATP-binding proteins (UgpC), two transmembrane proteins (UgpA and UgpE) and a solute-binding protein (UgpB).</text>
</comment>
<protein>
    <recommendedName>
        <fullName evidence="4">sn-glycerol-3-phosphate-binding periplasmic protein UgpB</fullName>
    </recommendedName>
</protein>
<comment type="caution">
    <text evidence="10">The sequence shown here is derived from an EMBL/GenBank/DDBJ whole genome shotgun (WGS) entry which is preliminary data.</text>
</comment>
<feature type="signal peptide" evidence="9">
    <location>
        <begin position="1"/>
        <end position="39"/>
    </location>
</feature>
<proteinExistence type="inferred from homology"/>
<feature type="chain" id="PRO_5037715437" description="sn-glycerol-3-phosphate-binding periplasmic protein UgpB" evidence="9">
    <location>
        <begin position="40"/>
        <end position="457"/>
    </location>
</feature>
<dbReference type="PANTHER" id="PTHR43649:SF31">
    <property type="entry name" value="SN-GLYCEROL-3-PHOSPHATE-BINDING PERIPLASMIC PROTEIN UGPB"/>
    <property type="match status" value="1"/>
</dbReference>
<sequence>MRGIPQWKSDQRENIMHKFTAKAGLAALAVTLSSSVAFAQTEISWWHSMGGELGERVNQIAEDFNAGQDDYVVTPSYRGEYEETMVNTIAAFRAGEQPTIVQIYEVGTGTMMAAEGAVYPVYELMEEYGNDFDPSNFLPVVTGYYTDTNGNMLSMPFNSSTPILYYNKDVFEEAGLDPETAPTTWAEAEEMSRQIVESGAANCGMAITYTATWIGSENFSALHNLPYGTMENGFGGLGTEFTFNNETVARFWDDLARWQDEGIFVYGGPAGGSDNAPAFYSGECAIYMGSSASRAGVLANTDFEVGFGMLPYYDDVDGAPQNSIIGGATLWVLQGHSDEEYAATAAFFDYLSSAEVQAEWHQGTGYLPITQAAYELSQEQGYYEENPGADIAIEQINLNEPTENSKGLRFGNMPQFRMVMDEELQSVLAGDKTGQEALDSAVERGNQILRDFEAANS</sequence>
<dbReference type="CDD" id="cd14748">
    <property type="entry name" value="PBP2_UgpB"/>
    <property type="match status" value="1"/>
</dbReference>
<keyword evidence="7" id="KW-0574">Periplasm</keyword>
<dbReference type="GO" id="GO:0042597">
    <property type="term" value="C:periplasmic space"/>
    <property type="evidence" value="ECO:0007669"/>
    <property type="project" value="UniProtKB-SubCell"/>
</dbReference>
<dbReference type="AlphaFoldDB" id="A0A918VSN2"/>
<evidence type="ECO:0000256" key="3">
    <source>
        <dbReference type="ARBA" id="ARBA00011557"/>
    </source>
</evidence>
<evidence type="ECO:0000256" key="6">
    <source>
        <dbReference type="ARBA" id="ARBA00022729"/>
    </source>
</evidence>
<evidence type="ECO:0000256" key="8">
    <source>
        <dbReference type="ARBA" id="ARBA00034473"/>
    </source>
</evidence>
<evidence type="ECO:0000256" key="7">
    <source>
        <dbReference type="ARBA" id="ARBA00022764"/>
    </source>
</evidence>
<dbReference type="Gene3D" id="3.40.190.10">
    <property type="entry name" value="Periplasmic binding protein-like II"/>
    <property type="match status" value="2"/>
</dbReference>
<dbReference type="Pfam" id="PF13416">
    <property type="entry name" value="SBP_bac_8"/>
    <property type="match status" value="1"/>
</dbReference>
<name>A0A918VSN2_9HYPH</name>
<evidence type="ECO:0000256" key="4">
    <source>
        <dbReference type="ARBA" id="ARBA00017470"/>
    </source>
</evidence>
<comment type="subcellular location">
    <subcellularLocation>
        <location evidence="1">Periplasm</location>
    </subcellularLocation>
</comment>
<dbReference type="PANTHER" id="PTHR43649">
    <property type="entry name" value="ARABINOSE-BINDING PROTEIN-RELATED"/>
    <property type="match status" value="1"/>
</dbReference>
<dbReference type="Proteomes" id="UP000646579">
    <property type="component" value="Unassembled WGS sequence"/>
</dbReference>
<dbReference type="NCBIfam" id="NF008211">
    <property type="entry name" value="PRK10974.1"/>
    <property type="match status" value="1"/>
</dbReference>
<reference evidence="10" key="1">
    <citation type="journal article" date="2014" name="Int. J. Syst. Evol. Microbiol.">
        <title>Complete genome sequence of Corynebacterium casei LMG S-19264T (=DSM 44701T), isolated from a smear-ripened cheese.</title>
        <authorList>
            <consortium name="US DOE Joint Genome Institute (JGI-PGF)"/>
            <person name="Walter F."/>
            <person name="Albersmeier A."/>
            <person name="Kalinowski J."/>
            <person name="Ruckert C."/>
        </authorList>
    </citation>
    <scope>NUCLEOTIDE SEQUENCE</scope>
    <source>
        <strain evidence="10">KCTC 32437</strain>
    </source>
</reference>
<dbReference type="EMBL" id="BMZE01000002">
    <property type="protein sequence ID" value="GHA20720.1"/>
    <property type="molecule type" value="Genomic_DNA"/>
</dbReference>
<evidence type="ECO:0000256" key="5">
    <source>
        <dbReference type="ARBA" id="ARBA00022448"/>
    </source>
</evidence>
<keyword evidence="11" id="KW-1185">Reference proteome</keyword>
<dbReference type="InterPro" id="IPR006059">
    <property type="entry name" value="SBP"/>
</dbReference>
<comment type="function">
    <text evidence="8">Part of the ABC transporter complex UgpBAEC involved in sn-glycerol-3-phosphate (G3P) import. Binds G3P.</text>
</comment>
<comment type="similarity">
    <text evidence="2">Belongs to the bacterial solute-binding protein 1 family.</text>
</comment>
<gene>
    <name evidence="10" type="primary">ugpB</name>
    <name evidence="10" type="ORF">GCM10007989_14810</name>
</gene>